<reference evidence="3" key="1">
    <citation type="journal article" date="2017" name="Nat. Ecol. Evol.">
        <title>Genome expansion and lineage-specific genetic innovations in the forest pathogenic fungi Armillaria.</title>
        <authorList>
            <person name="Sipos G."/>
            <person name="Prasanna A.N."/>
            <person name="Walter M.C."/>
            <person name="O'Connor E."/>
            <person name="Balint B."/>
            <person name="Krizsan K."/>
            <person name="Kiss B."/>
            <person name="Hess J."/>
            <person name="Varga T."/>
            <person name="Slot J."/>
            <person name="Riley R."/>
            <person name="Boka B."/>
            <person name="Rigling D."/>
            <person name="Barry K."/>
            <person name="Lee J."/>
            <person name="Mihaltcheva S."/>
            <person name="LaButti K."/>
            <person name="Lipzen A."/>
            <person name="Waldron R."/>
            <person name="Moloney N.M."/>
            <person name="Sperisen C."/>
            <person name="Kredics L."/>
            <person name="Vagvoelgyi C."/>
            <person name="Patrignani A."/>
            <person name="Fitzpatrick D."/>
            <person name="Nagy I."/>
            <person name="Doyle S."/>
            <person name="Anderson J.B."/>
            <person name="Grigoriev I.V."/>
            <person name="Gueldener U."/>
            <person name="Muensterkoetter M."/>
            <person name="Nagy L.G."/>
        </authorList>
    </citation>
    <scope>NUCLEOTIDE SEQUENCE [LARGE SCALE GENOMIC DNA]</scope>
    <source>
        <strain evidence="3">28-4</strain>
    </source>
</reference>
<dbReference type="Proteomes" id="UP000218334">
    <property type="component" value="Unassembled WGS sequence"/>
</dbReference>
<evidence type="ECO:0000256" key="1">
    <source>
        <dbReference type="SAM" id="MobiDB-lite"/>
    </source>
</evidence>
<feature type="region of interest" description="Disordered" evidence="1">
    <location>
        <begin position="1"/>
        <end position="42"/>
    </location>
</feature>
<name>A0A2H3B9W0_9AGAR</name>
<feature type="compositionally biased region" description="Low complexity" evidence="1">
    <location>
        <begin position="1"/>
        <end position="38"/>
    </location>
</feature>
<gene>
    <name evidence="2" type="ORF">ARMSODRAFT_1020188</name>
</gene>
<protein>
    <submittedName>
        <fullName evidence="2">Uncharacterized protein</fullName>
    </submittedName>
</protein>
<keyword evidence="3" id="KW-1185">Reference proteome</keyword>
<dbReference type="AlphaFoldDB" id="A0A2H3B9W0"/>
<proteinExistence type="predicted"/>
<feature type="region of interest" description="Disordered" evidence="1">
    <location>
        <begin position="340"/>
        <end position="360"/>
    </location>
</feature>
<feature type="region of interest" description="Disordered" evidence="1">
    <location>
        <begin position="106"/>
        <end position="125"/>
    </location>
</feature>
<evidence type="ECO:0000313" key="2">
    <source>
        <dbReference type="EMBL" id="PBK67651.1"/>
    </source>
</evidence>
<organism evidence="2 3">
    <name type="scientific">Armillaria solidipes</name>
    <dbReference type="NCBI Taxonomy" id="1076256"/>
    <lineage>
        <taxon>Eukaryota</taxon>
        <taxon>Fungi</taxon>
        <taxon>Dikarya</taxon>
        <taxon>Basidiomycota</taxon>
        <taxon>Agaricomycotina</taxon>
        <taxon>Agaricomycetes</taxon>
        <taxon>Agaricomycetidae</taxon>
        <taxon>Agaricales</taxon>
        <taxon>Marasmiineae</taxon>
        <taxon>Physalacriaceae</taxon>
        <taxon>Armillaria</taxon>
    </lineage>
</organism>
<accession>A0A2H3B9W0</accession>
<evidence type="ECO:0000313" key="3">
    <source>
        <dbReference type="Proteomes" id="UP000218334"/>
    </source>
</evidence>
<feature type="region of interest" description="Disordered" evidence="1">
    <location>
        <begin position="65"/>
        <end position="84"/>
    </location>
</feature>
<sequence length="626" mass="69812">MSLSLALSSSSASSRANSSLFEHNTSSESQTDCSSSLSRCTSEASTSERVFKVEFTYERVSFQPYSTPRKRPDAETGPLLLSDDDLGYEAEPEERIKSPSWTRTKVYRKKREGRRSSGTRRVSAQGTSFGGAVGLGLGLPSQYSLSGVATISQPDDSPILPEKPRLVAVDLADSPSPILLPPPCINVANYYSPLGETDTDLVLDPLSQVLPAQPESVVLLPASVNETTESLVEQLNGFGLGISLGHDMRGINIVIPEKATSAAKVSSAGFSTIPLVVPHPPVASPNLVSASLYETSSSRSINCRKSSVRRRSSLSRKYEPISPRLLQSPKHKVLPSFEKELDSRSNPQRHGQPVQLSDARWRPDDARKRGYLSLIAQTLPCLRNLRHLKLRILCKGSWVLNGCRDAFRLSSFEVDFYTDEDLLAFLDHQCEIEDLTFVHSLPPYLTVRSTSLPRLARLNAAASWVDSLLPGRRVARIHFTSPPVRALDVLVRTTCSVEMVRLPYNYVRTTPLATLCLWLRGVREFWVDSVYMFDDDVEQCLHYLVSSLASLQHLFLVVTSMYINRDLESSITKMTIDVPQFERFTVIYRSGDMRRFAYQMTGDSDVVISWVRNEGGSWHKQELSDW</sequence>
<dbReference type="EMBL" id="KZ293435">
    <property type="protein sequence ID" value="PBK67651.1"/>
    <property type="molecule type" value="Genomic_DNA"/>
</dbReference>